<gene>
    <name evidence="6" type="primary">mutS_1</name>
    <name evidence="6" type="ORF">CLORY_00260</name>
</gene>
<keyword evidence="7" id="KW-1185">Reference proteome</keyword>
<dbReference type="PANTHER" id="PTHR11361">
    <property type="entry name" value="DNA MISMATCH REPAIR PROTEIN MUTS FAMILY MEMBER"/>
    <property type="match status" value="1"/>
</dbReference>
<accession>A0A1V4IYL0</accession>
<dbReference type="AlphaFoldDB" id="A0A1V4IYL0"/>
<keyword evidence="2" id="KW-0067">ATP-binding</keyword>
<feature type="transmembrane region" description="Helical" evidence="4">
    <location>
        <begin position="213"/>
        <end position="234"/>
    </location>
</feature>
<dbReference type="SMART" id="SM00534">
    <property type="entry name" value="MUTSac"/>
    <property type="match status" value="1"/>
</dbReference>
<keyword evidence="1" id="KW-0547">Nucleotide-binding</keyword>
<dbReference type="CDD" id="cd03283">
    <property type="entry name" value="ABC_MutS-like"/>
    <property type="match status" value="1"/>
</dbReference>
<dbReference type="EMBL" id="MZGV01000001">
    <property type="protein sequence ID" value="OPJ65026.1"/>
    <property type="molecule type" value="Genomic_DNA"/>
</dbReference>
<evidence type="ECO:0000259" key="5">
    <source>
        <dbReference type="SMART" id="SM00534"/>
    </source>
</evidence>
<dbReference type="OrthoDB" id="9802448at2"/>
<dbReference type="Gene3D" id="3.40.50.300">
    <property type="entry name" value="P-loop containing nucleotide triphosphate hydrolases"/>
    <property type="match status" value="1"/>
</dbReference>
<protein>
    <submittedName>
        <fullName evidence="6">DNA mismatch repair protein MutS</fullName>
    </submittedName>
</protein>
<dbReference type="SUPFAM" id="SSF48334">
    <property type="entry name" value="DNA repair protein MutS, domain III"/>
    <property type="match status" value="1"/>
</dbReference>
<feature type="transmembrane region" description="Helical" evidence="4">
    <location>
        <begin position="53"/>
        <end position="72"/>
    </location>
</feature>
<dbReference type="InterPro" id="IPR045076">
    <property type="entry name" value="MutS"/>
</dbReference>
<organism evidence="6 7">
    <name type="scientific">Clostridium oryzae</name>
    <dbReference type="NCBI Taxonomy" id="1450648"/>
    <lineage>
        <taxon>Bacteria</taxon>
        <taxon>Bacillati</taxon>
        <taxon>Bacillota</taxon>
        <taxon>Clostridia</taxon>
        <taxon>Eubacteriales</taxon>
        <taxon>Clostridiaceae</taxon>
        <taxon>Clostridium</taxon>
    </lineage>
</organism>
<dbReference type="GO" id="GO:0005524">
    <property type="term" value="F:ATP binding"/>
    <property type="evidence" value="ECO:0007669"/>
    <property type="project" value="UniProtKB-KW"/>
</dbReference>
<dbReference type="STRING" id="1450648.CLORY_00260"/>
<dbReference type="GO" id="GO:0030983">
    <property type="term" value="F:mismatched DNA binding"/>
    <property type="evidence" value="ECO:0007669"/>
    <property type="project" value="InterPro"/>
</dbReference>
<dbReference type="Pfam" id="PF05192">
    <property type="entry name" value="MutS_III"/>
    <property type="match status" value="1"/>
</dbReference>
<dbReference type="Pfam" id="PF00488">
    <property type="entry name" value="MutS_V"/>
    <property type="match status" value="1"/>
</dbReference>
<keyword evidence="3" id="KW-0238">DNA-binding</keyword>
<dbReference type="RefSeq" id="WP_079421552.1">
    <property type="nucleotide sequence ID" value="NZ_MZGV01000001.1"/>
</dbReference>
<dbReference type="Gene3D" id="1.10.1420.10">
    <property type="match status" value="1"/>
</dbReference>
<feature type="transmembrane region" description="Helical" evidence="4">
    <location>
        <begin position="28"/>
        <end position="47"/>
    </location>
</feature>
<dbReference type="PANTHER" id="PTHR11361:SF99">
    <property type="entry name" value="DNA MISMATCH REPAIR PROTEIN"/>
    <property type="match status" value="1"/>
</dbReference>
<reference evidence="6 7" key="1">
    <citation type="submission" date="2017-03" db="EMBL/GenBank/DDBJ databases">
        <title>Genome sequence of Clostridium oryzae DSM 28571.</title>
        <authorList>
            <person name="Poehlein A."/>
            <person name="Daniel R."/>
        </authorList>
    </citation>
    <scope>NUCLEOTIDE SEQUENCE [LARGE SCALE GENOMIC DNA]</scope>
    <source>
        <strain evidence="6 7">DSM 28571</strain>
    </source>
</reference>
<evidence type="ECO:0000256" key="3">
    <source>
        <dbReference type="ARBA" id="ARBA00023125"/>
    </source>
</evidence>
<evidence type="ECO:0000313" key="6">
    <source>
        <dbReference type="EMBL" id="OPJ65026.1"/>
    </source>
</evidence>
<sequence length="600" mass="69401">MSRATDYYLQNKKKNESLYEELKRNITFISYIRLIDFIVGLIVSVYTYYVKNYVFFSIVTIVWIGIFIYLVIQHGKAITERKYVEALIEINQRGIDRTAGEWKRFKDTGSEFIDQEHPYSGDLDIFGESSLFQCFSSCATYMGRKRLAEYFLKPLKSMEDIITRQSTVKELCENTDFRQKINAEAMLIKEKSSNPEELIEWSKDKNFKEYGSVVKLITYILPVLTIITVLLVIFTERFTYGYIILVAFIDLIVLKIGEKERVDALSTVQKYKNEIKIYEKIITHIENENFESENIKNLKAKLIVKNEKASDIFNKLKSLANLVSDRYNLFYIIINILLMWDYRSYENLIAWKKRYGMHISEWLEVIAEFEALGSLSNISFENAAWCYPKVGANNFRLKADKCGHPLLGEKRVANDFIMSAPGEVVLITGSNMSGKSTFLRTLGINMLLAYCGAPVCAENFETAIMDIYTCMRISDNLSKNISSFYAEILRIKTIVNASKQKRDVFFLLDEIFKGTNSIDRHQGAKYLIKQLSANGATGLVSTHDLELGELENEMTKLKNYHFQEHYEDDKLCFDYKLKKGISTTRNAMHIIKLAGIEVEE</sequence>
<evidence type="ECO:0000256" key="4">
    <source>
        <dbReference type="SAM" id="Phobius"/>
    </source>
</evidence>
<keyword evidence="4" id="KW-0472">Membrane</keyword>
<dbReference type="InterPro" id="IPR027417">
    <property type="entry name" value="P-loop_NTPase"/>
</dbReference>
<keyword evidence="4" id="KW-0812">Transmembrane</keyword>
<dbReference type="GO" id="GO:0006298">
    <property type="term" value="P:mismatch repair"/>
    <property type="evidence" value="ECO:0007669"/>
    <property type="project" value="InterPro"/>
</dbReference>
<dbReference type="InterPro" id="IPR007696">
    <property type="entry name" value="DNA_mismatch_repair_MutS_core"/>
</dbReference>
<comment type="caution">
    <text evidence="6">The sequence shown here is derived from an EMBL/GenBank/DDBJ whole genome shotgun (WGS) entry which is preliminary data.</text>
</comment>
<feature type="domain" description="DNA mismatch repair proteins mutS family" evidence="5">
    <location>
        <begin position="422"/>
        <end position="600"/>
    </location>
</feature>
<name>A0A1V4IYL0_9CLOT</name>
<dbReference type="Proteomes" id="UP000190080">
    <property type="component" value="Unassembled WGS sequence"/>
</dbReference>
<evidence type="ECO:0000313" key="7">
    <source>
        <dbReference type="Proteomes" id="UP000190080"/>
    </source>
</evidence>
<dbReference type="SUPFAM" id="SSF52540">
    <property type="entry name" value="P-loop containing nucleoside triphosphate hydrolases"/>
    <property type="match status" value="1"/>
</dbReference>
<proteinExistence type="predicted"/>
<dbReference type="GO" id="GO:0140664">
    <property type="term" value="F:ATP-dependent DNA damage sensor activity"/>
    <property type="evidence" value="ECO:0007669"/>
    <property type="project" value="InterPro"/>
</dbReference>
<evidence type="ECO:0000256" key="1">
    <source>
        <dbReference type="ARBA" id="ARBA00022741"/>
    </source>
</evidence>
<dbReference type="InterPro" id="IPR036187">
    <property type="entry name" value="DNA_mismatch_repair_MutS_sf"/>
</dbReference>
<evidence type="ECO:0000256" key="2">
    <source>
        <dbReference type="ARBA" id="ARBA00022840"/>
    </source>
</evidence>
<dbReference type="GO" id="GO:0005829">
    <property type="term" value="C:cytosol"/>
    <property type="evidence" value="ECO:0007669"/>
    <property type="project" value="TreeGrafter"/>
</dbReference>
<dbReference type="InterPro" id="IPR000432">
    <property type="entry name" value="DNA_mismatch_repair_MutS_C"/>
</dbReference>
<keyword evidence="4" id="KW-1133">Transmembrane helix</keyword>